<dbReference type="EMBL" id="CAJNOO010011128">
    <property type="protein sequence ID" value="CAF1501856.1"/>
    <property type="molecule type" value="Genomic_DNA"/>
</dbReference>
<organism evidence="1 3">
    <name type="scientific">Rotaria sordida</name>
    <dbReference type="NCBI Taxonomy" id="392033"/>
    <lineage>
        <taxon>Eukaryota</taxon>
        <taxon>Metazoa</taxon>
        <taxon>Spiralia</taxon>
        <taxon>Gnathifera</taxon>
        <taxon>Rotifera</taxon>
        <taxon>Eurotatoria</taxon>
        <taxon>Bdelloidea</taxon>
        <taxon>Philodinida</taxon>
        <taxon>Philodinidae</taxon>
        <taxon>Rotaria</taxon>
    </lineage>
</organism>
<dbReference type="OrthoDB" id="10018079at2759"/>
<reference evidence="1" key="1">
    <citation type="submission" date="2021-02" db="EMBL/GenBank/DDBJ databases">
        <authorList>
            <person name="Nowell W R."/>
        </authorList>
    </citation>
    <scope>NUCLEOTIDE SEQUENCE</scope>
</reference>
<comment type="caution">
    <text evidence="1">The sequence shown here is derived from an EMBL/GenBank/DDBJ whole genome shotgun (WGS) entry which is preliminary data.</text>
</comment>
<protein>
    <submittedName>
        <fullName evidence="1">Uncharacterized protein</fullName>
    </submittedName>
</protein>
<evidence type="ECO:0000313" key="1">
    <source>
        <dbReference type="EMBL" id="CAF1501856.1"/>
    </source>
</evidence>
<dbReference type="Proteomes" id="UP000663823">
    <property type="component" value="Unassembled WGS sequence"/>
</dbReference>
<proteinExistence type="predicted"/>
<feature type="non-terminal residue" evidence="1">
    <location>
        <position position="1"/>
    </location>
</feature>
<sequence>QESHEDENHALLPCKDNLEDNLDLNFYDQSTNEIEFQDEIYTQLNNELSSSSLLNIEQTKNLSQDNHIVYNNESTMLNSIITYILNDRLTTETLAKNDQLLSDKIRQTSLFKLDKTTSIHSLSPILNQQSNIFNNFYKNLFIFENNNISKNYNLGKHEHWIANATASYIHPFHTYSHQQCFIETNKNLI</sequence>
<gene>
    <name evidence="2" type="ORF">OTI717_LOCUS39531</name>
    <name evidence="1" type="ORF">RFH988_LOCUS38795</name>
</gene>
<dbReference type="AlphaFoldDB" id="A0A815TCD6"/>
<dbReference type="Proteomes" id="UP000663882">
    <property type="component" value="Unassembled WGS sequence"/>
</dbReference>
<accession>A0A815TCD6</accession>
<evidence type="ECO:0000313" key="2">
    <source>
        <dbReference type="EMBL" id="CAF4225170.1"/>
    </source>
</evidence>
<name>A0A815TCD6_9BILA</name>
<evidence type="ECO:0000313" key="3">
    <source>
        <dbReference type="Proteomes" id="UP000663882"/>
    </source>
</evidence>
<dbReference type="EMBL" id="CAJOAX010026037">
    <property type="protein sequence ID" value="CAF4225170.1"/>
    <property type="molecule type" value="Genomic_DNA"/>
</dbReference>